<dbReference type="KEGG" id="tem:JW646_12285"/>
<protein>
    <submittedName>
        <fullName evidence="13">Sodium/solute symporter</fullName>
    </submittedName>
</protein>
<evidence type="ECO:0000256" key="8">
    <source>
        <dbReference type="ARBA" id="ARBA00023065"/>
    </source>
</evidence>
<keyword evidence="9 12" id="KW-0472">Membrane</keyword>
<dbReference type="GO" id="GO:0005886">
    <property type="term" value="C:plasma membrane"/>
    <property type="evidence" value="ECO:0007669"/>
    <property type="project" value="UniProtKB-SubCell"/>
</dbReference>
<feature type="transmembrane region" description="Helical" evidence="12">
    <location>
        <begin position="176"/>
        <end position="198"/>
    </location>
</feature>
<sequence>MLLSKIDIAIVIGYMVAMLFMGYFLGKDNKNQEDYFLAGRSMSWLPVGLSVAATMISCNAFVGGPGWGYENGLLPFMQNIAVPLSLFISITIFIPMLYKLKLTSIYEYVELRLGSKTRLIVVLTFIANSLIQVSSMVFIPALVLNRFTGISIHIIIPIITLIVILYTLIGGIKAVIWTDAVQMVVIWGGIIGGLIYVFSSSQIGFFESIEAAKAVGKLNAIDFSLSTSLINENGVWVALLGGVVMWSRYFSFDQTQVQRMNTAKSIKDLKKSIVISGIIMNTLYFIFIMLGSLLFIQFGGKEFANSNDVMVEFISGLPAGLIGLLLAGLFSAAMSSVSSILNSMSTVFVKDIYERYISKGREASLKTSMFISLLWGILICVVTIIAFSGTTQSILAVIGNYISYISGPSCGVFLLAMLTKKANDKGTAIGSILGFVFVLIFGKVAGFTWMWNSAVGTIATVVFGYIASCLIKDKLPKNAAQYTLLGYRKKMIEEEETYENGISLLPFKIDKYGVILLGFFLLQFVILLILSK</sequence>
<dbReference type="AlphaFoldDB" id="A0AAX2ZDE3"/>
<dbReference type="RefSeq" id="WP_228415318.1">
    <property type="nucleotide sequence ID" value="NZ_CP081135.1"/>
</dbReference>
<feature type="transmembrane region" description="Helical" evidence="12">
    <location>
        <begin position="47"/>
        <end position="68"/>
    </location>
</feature>
<dbReference type="GO" id="GO:0006814">
    <property type="term" value="P:sodium ion transport"/>
    <property type="evidence" value="ECO:0007669"/>
    <property type="project" value="UniProtKB-KW"/>
</dbReference>
<evidence type="ECO:0000256" key="12">
    <source>
        <dbReference type="SAM" id="Phobius"/>
    </source>
</evidence>
<feature type="transmembrane region" description="Helical" evidence="12">
    <location>
        <begin position="316"/>
        <end position="349"/>
    </location>
</feature>
<keyword evidence="4" id="KW-1003">Cell membrane</keyword>
<dbReference type="PANTHER" id="PTHR42985:SF47">
    <property type="entry name" value="INTEGRAL MEMBRANE TRANSPORT PROTEIN"/>
    <property type="match status" value="1"/>
</dbReference>
<feature type="transmembrane region" description="Helical" evidence="12">
    <location>
        <begin position="234"/>
        <end position="252"/>
    </location>
</feature>
<feature type="transmembrane region" description="Helical" evidence="12">
    <location>
        <begin position="150"/>
        <end position="169"/>
    </location>
</feature>
<dbReference type="PROSITE" id="PS50283">
    <property type="entry name" value="NA_SOLUT_SYMP_3"/>
    <property type="match status" value="1"/>
</dbReference>
<keyword evidence="8" id="KW-0406">Ion transport</keyword>
<evidence type="ECO:0000256" key="11">
    <source>
        <dbReference type="RuleBase" id="RU362091"/>
    </source>
</evidence>
<feature type="transmembrane region" description="Helical" evidence="12">
    <location>
        <begin position="80"/>
        <end position="98"/>
    </location>
</feature>
<evidence type="ECO:0000256" key="7">
    <source>
        <dbReference type="ARBA" id="ARBA00023053"/>
    </source>
</evidence>
<organism evidence="13 14">
    <name type="scientific">Terrisporobacter hibernicus</name>
    <dbReference type="NCBI Taxonomy" id="2813371"/>
    <lineage>
        <taxon>Bacteria</taxon>
        <taxon>Bacillati</taxon>
        <taxon>Bacillota</taxon>
        <taxon>Clostridia</taxon>
        <taxon>Peptostreptococcales</taxon>
        <taxon>Peptostreptococcaceae</taxon>
        <taxon>Terrisporobacter</taxon>
    </lineage>
</organism>
<keyword evidence="3" id="KW-0813">Transport</keyword>
<evidence type="ECO:0000256" key="3">
    <source>
        <dbReference type="ARBA" id="ARBA00022448"/>
    </source>
</evidence>
<dbReference type="NCBIfam" id="TIGR00813">
    <property type="entry name" value="sss"/>
    <property type="match status" value="1"/>
</dbReference>
<feature type="transmembrane region" description="Helical" evidence="12">
    <location>
        <begin position="273"/>
        <end position="296"/>
    </location>
</feature>
<evidence type="ECO:0000256" key="5">
    <source>
        <dbReference type="ARBA" id="ARBA00022692"/>
    </source>
</evidence>
<proteinExistence type="inferred from homology"/>
<keyword evidence="10" id="KW-0739">Sodium transport</keyword>
<comment type="similarity">
    <text evidence="2 11">Belongs to the sodium:solute symporter (SSF) (TC 2.A.21) family.</text>
</comment>
<dbReference type="GO" id="GO:0015293">
    <property type="term" value="F:symporter activity"/>
    <property type="evidence" value="ECO:0007669"/>
    <property type="project" value="TreeGrafter"/>
</dbReference>
<feature type="transmembrane region" description="Helical" evidence="12">
    <location>
        <begin position="428"/>
        <end position="445"/>
    </location>
</feature>
<keyword evidence="14" id="KW-1185">Reference proteome</keyword>
<evidence type="ECO:0000256" key="6">
    <source>
        <dbReference type="ARBA" id="ARBA00022989"/>
    </source>
</evidence>
<evidence type="ECO:0000313" key="13">
    <source>
        <dbReference type="EMBL" id="UEL46422.1"/>
    </source>
</evidence>
<evidence type="ECO:0000256" key="2">
    <source>
        <dbReference type="ARBA" id="ARBA00006434"/>
    </source>
</evidence>
<evidence type="ECO:0000256" key="9">
    <source>
        <dbReference type="ARBA" id="ARBA00023136"/>
    </source>
</evidence>
<feature type="transmembrane region" description="Helical" evidence="12">
    <location>
        <begin position="451"/>
        <end position="471"/>
    </location>
</feature>
<gene>
    <name evidence="13" type="ORF">JW646_12285</name>
</gene>
<feature type="transmembrane region" description="Helical" evidence="12">
    <location>
        <begin position="370"/>
        <end position="388"/>
    </location>
</feature>
<dbReference type="Gene3D" id="1.20.1730.10">
    <property type="entry name" value="Sodium/glucose cotransporter"/>
    <property type="match status" value="1"/>
</dbReference>
<evidence type="ECO:0000256" key="1">
    <source>
        <dbReference type="ARBA" id="ARBA00004651"/>
    </source>
</evidence>
<reference evidence="13 14" key="1">
    <citation type="journal article" date="2023" name="Int. J. Syst. Evol. Microbiol.">
        <title>Terrisporobacter hibernicus sp. nov., isolated from bovine faeces in Northern Ireland.</title>
        <authorList>
            <person name="Mitchell M."/>
            <person name="Nguyen S.V."/>
            <person name="Connor M."/>
            <person name="Fairley D.J."/>
            <person name="Donoghue O."/>
            <person name="Marshall H."/>
            <person name="Koolman L."/>
            <person name="McMullan G."/>
            <person name="Schaffer K.E."/>
            <person name="McGrath J.W."/>
            <person name="Fanning S."/>
        </authorList>
    </citation>
    <scope>NUCLEOTIDE SEQUENCE [LARGE SCALE GENOMIC DNA]</scope>
    <source>
        <strain evidence="13 14">MCA3</strain>
    </source>
</reference>
<dbReference type="EMBL" id="CP081135">
    <property type="protein sequence ID" value="UEL46422.1"/>
    <property type="molecule type" value="Genomic_DNA"/>
</dbReference>
<dbReference type="Pfam" id="PF00474">
    <property type="entry name" value="SSF"/>
    <property type="match status" value="1"/>
</dbReference>
<dbReference type="InterPro" id="IPR001734">
    <property type="entry name" value="Na/solute_symporter"/>
</dbReference>
<dbReference type="Proteomes" id="UP001198983">
    <property type="component" value="Chromosome"/>
</dbReference>
<name>A0AAX2ZDE3_9FIRM</name>
<keyword evidence="7" id="KW-0915">Sodium</keyword>
<evidence type="ECO:0000313" key="14">
    <source>
        <dbReference type="Proteomes" id="UP001198983"/>
    </source>
</evidence>
<comment type="subcellular location">
    <subcellularLocation>
        <location evidence="1">Cell membrane</location>
        <topology evidence="1">Multi-pass membrane protein</topology>
    </subcellularLocation>
</comment>
<accession>A0AAX2ZDE3</accession>
<dbReference type="PANTHER" id="PTHR42985">
    <property type="entry name" value="SODIUM-COUPLED MONOCARBOXYLATE TRANSPORTER"/>
    <property type="match status" value="1"/>
</dbReference>
<feature type="transmembrane region" description="Helical" evidence="12">
    <location>
        <begin position="119"/>
        <end position="144"/>
    </location>
</feature>
<keyword evidence="5 12" id="KW-0812">Transmembrane</keyword>
<feature type="transmembrane region" description="Helical" evidence="12">
    <location>
        <begin position="6"/>
        <end position="26"/>
    </location>
</feature>
<keyword evidence="6 12" id="KW-1133">Transmembrane helix</keyword>
<feature type="transmembrane region" description="Helical" evidence="12">
    <location>
        <begin position="394"/>
        <end position="416"/>
    </location>
</feature>
<dbReference type="InterPro" id="IPR051163">
    <property type="entry name" value="Sodium:Solute_Symporter_SSF"/>
</dbReference>
<dbReference type="InterPro" id="IPR038377">
    <property type="entry name" value="Na/Glc_symporter_sf"/>
</dbReference>
<feature type="transmembrane region" description="Helical" evidence="12">
    <location>
        <begin position="512"/>
        <end position="530"/>
    </location>
</feature>
<evidence type="ECO:0000256" key="4">
    <source>
        <dbReference type="ARBA" id="ARBA00022475"/>
    </source>
</evidence>
<evidence type="ECO:0000256" key="10">
    <source>
        <dbReference type="ARBA" id="ARBA00023201"/>
    </source>
</evidence>